<organism evidence="3 4">
    <name type="scientific">Zunongwangia profunda</name>
    <dbReference type="NCBI Taxonomy" id="398743"/>
    <lineage>
        <taxon>Bacteria</taxon>
        <taxon>Pseudomonadati</taxon>
        <taxon>Bacteroidota</taxon>
        <taxon>Flavobacteriia</taxon>
        <taxon>Flavobacteriales</taxon>
        <taxon>Flavobacteriaceae</taxon>
        <taxon>Zunongwangia</taxon>
    </lineage>
</organism>
<dbReference type="InterPro" id="IPR010559">
    <property type="entry name" value="Sig_transdc_His_kin_internal"/>
</dbReference>
<dbReference type="Proteomes" id="UP000264330">
    <property type="component" value="Unassembled WGS sequence"/>
</dbReference>
<keyword evidence="3" id="KW-0808">Transferase</keyword>
<keyword evidence="1" id="KW-1133">Transmembrane helix</keyword>
<keyword evidence="1" id="KW-0812">Transmembrane</keyword>
<dbReference type="InterPro" id="IPR050640">
    <property type="entry name" value="Bact_2-comp_sensor_kinase"/>
</dbReference>
<evidence type="ECO:0000313" key="4">
    <source>
        <dbReference type="Proteomes" id="UP000264330"/>
    </source>
</evidence>
<keyword evidence="1" id="KW-0472">Membrane</keyword>
<protein>
    <submittedName>
        <fullName evidence="3">Histidine kinase</fullName>
    </submittedName>
</protein>
<reference evidence="3 4" key="1">
    <citation type="journal article" date="2018" name="Nat. Biotechnol.">
        <title>A standardized bacterial taxonomy based on genome phylogeny substantially revises the tree of life.</title>
        <authorList>
            <person name="Parks D.H."/>
            <person name="Chuvochina M."/>
            <person name="Waite D.W."/>
            <person name="Rinke C."/>
            <person name="Skarshewski A."/>
            <person name="Chaumeil P.A."/>
            <person name="Hugenholtz P."/>
        </authorList>
    </citation>
    <scope>NUCLEOTIDE SEQUENCE [LARGE SCALE GENOMIC DNA]</scope>
    <source>
        <strain evidence="3">UBA9359</strain>
    </source>
</reference>
<sequence length="353" mass="41068">MSLRLILNILKKIIFHSLYWNAVLFFYMFFFAIEDSDLWLSAQFSLALMPVTIGTTYTFSYTLMPNYLYRRKYFLFGLYSFYALVISASLIIFSAFYGYLLSVGLEWEGSYPVSKGLTFIFFAVYLVIAFGCSLSLTKSYFKTLNKNEELKNTLLENELQLKIQELQYLKMQIHPHFLFNTLNTIYGLALTKKDSAPGMILKLADLLDYILYETNKNKVPLHREIQHLKDYIELENLRFGNRLIAEISIADFSTDIEIPPMLFLPFLENSFKHGKSAEGILNIKWKLEIIEDQLLFLLKNSVPARKEILDQNSGIGLENIQKRLKYIYGEAYGLEVITTKKSYSVLLKIPINF</sequence>
<evidence type="ECO:0000256" key="1">
    <source>
        <dbReference type="SAM" id="Phobius"/>
    </source>
</evidence>
<feature type="transmembrane region" description="Helical" evidence="1">
    <location>
        <begin position="117"/>
        <end position="136"/>
    </location>
</feature>
<dbReference type="Gene3D" id="3.30.565.10">
    <property type="entry name" value="Histidine kinase-like ATPase, C-terminal domain"/>
    <property type="match status" value="1"/>
</dbReference>
<dbReference type="InterPro" id="IPR036890">
    <property type="entry name" value="HATPase_C_sf"/>
</dbReference>
<feature type="transmembrane region" description="Helical" evidence="1">
    <location>
        <begin position="73"/>
        <end position="97"/>
    </location>
</feature>
<dbReference type="RefSeq" id="WP_041578933.1">
    <property type="nucleotide sequence ID" value="NZ_CAJXAW010000081.1"/>
</dbReference>
<dbReference type="AlphaFoldDB" id="A0A3D5J497"/>
<dbReference type="Pfam" id="PF06580">
    <property type="entry name" value="His_kinase"/>
    <property type="match status" value="1"/>
</dbReference>
<gene>
    <name evidence="3" type="ORF">DGQ38_17850</name>
</gene>
<evidence type="ECO:0000313" key="3">
    <source>
        <dbReference type="EMBL" id="HCV82905.1"/>
    </source>
</evidence>
<dbReference type="PANTHER" id="PTHR34220:SF7">
    <property type="entry name" value="SENSOR HISTIDINE KINASE YPDA"/>
    <property type="match status" value="1"/>
</dbReference>
<dbReference type="PANTHER" id="PTHR34220">
    <property type="entry name" value="SENSOR HISTIDINE KINASE YPDA"/>
    <property type="match status" value="1"/>
</dbReference>
<name>A0A3D5J497_9FLAO</name>
<feature type="transmembrane region" description="Helical" evidence="1">
    <location>
        <begin position="39"/>
        <end position="61"/>
    </location>
</feature>
<accession>A0A3D5J497</accession>
<feature type="transmembrane region" description="Helical" evidence="1">
    <location>
        <begin position="12"/>
        <end position="33"/>
    </location>
</feature>
<proteinExistence type="predicted"/>
<dbReference type="GO" id="GO:0016020">
    <property type="term" value="C:membrane"/>
    <property type="evidence" value="ECO:0007669"/>
    <property type="project" value="InterPro"/>
</dbReference>
<evidence type="ECO:0000259" key="2">
    <source>
        <dbReference type="Pfam" id="PF06580"/>
    </source>
</evidence>
<dbReference type="EMBL" id="DPMF01000410">
    <property type="protein sequence ID" value="HCV82905.1"/>
    <property type="molecule type" value="Genomic_DNA"/>
</dbReference>
<feature type="domain" description="Signal transduction histidine kinase internal region" evidence="2">
    <location>
        <begin position="165"/>
        <end position="243"/>
    </location>
</feature>
<dbReference type="GO" id="GO:0000155">
    <property type="term" value="F:phosphorelay sensor kinase activity"/>
    <property type="evidence" value="ECO:0007669"/>
    <property type="project" value="InterPro"/>
</dbReference>
<comment type="caution">
    <text evidence="3">The sequence shown here is derived from an EMBL/GenBank/DDBJ whole genome shotgun (WGS) entry which is preliminary data.</text>
</comment>
<keyword evidence="3" id="KW-0418">Kinase</keyword>